<gene>
    <name evidence="2" type="ORF">POL72_26935</name>
</gene>
<protein>
    <submittedName>
        <fullName evidence="2">DUF3072 domain-containing protein</fullName>
    </submittedName>
</protein>
<organism evidence="2 3">
    <name type="scientific">Sorangium atrum</name>
    <dbReference type="NCBI Taxonomy" id="2995308"/>
    <lineage>
        <taxon>Bacteria</taxon>
        <taxon>Pseudomonadati</taxon>
        <taxon>Myxococcota</taxon>
        <taxon>Polyangia</taxon>
        <taxon>Polyangiales</taxon>
        <taxon>Polyangiaceae</taxon>
        <taxon>Sorangium</taxon>
    </lineage>
</organism>
<keyword evidence="3" id="KW-1185">Reference proteome</keyword>
<feature type="compositionally biased region" description="Basic and acidic residues" evidence="1">
    <location>
        <begin position="93"/>
        <end position="105"/>
    </location>
</feature>
<feature type="region of interest" description="Disordered" evidence="1">
    <location>
        <begin position="1"/>
        <end position="66"/>
    </location>
</feature>
<sequence length="155" mass="16741">MSTQKDQQAADPRAAGQAGEQRPSNVQKDPRDWKTGDEPMTGAQASYLHTLAEQQGEEVPEDLTKAEASEKIDELRDAVGVAGGAEGPAGVENTRKDPEQWKTGDEPMTGAQASYLQTLSQEAGVDFEANLTKAEASKRIDELQARTGRGQMLRE</sequence>
<name>A0ABT5C4R9_9BACT</name>
<feature type="compositionally biased region" description="Basic and acidic residues" evidence="1">
    <location>
        <begin position="28"/>
        <end position="37"/>
    </location>
</feature>
<evidence type="ECO:0000313" key="2">
    <source>
        <dbReference type="EMBL" id="MDC0681405.1"/>
    </source>
</evidence>
<comment type="caution">
    <text evidence="2">The sequence shown here is derived from an EMBL/GenBank/DDBJ whole genome shotgun (WGS) entry which is preliminary data.</text>
</comment>
<dbReference type="InterPro" id="IPR021425">
    <property type="entry name" value="DUF3072"/>
</dbReference>
<accession>A0ABT5C4R9</accession>
<dbReference type="Pfam" id="PF11272">
    <property type="entry name" value="DUF3072"/>
    <property type="match status" value="2"/>
</dbReference>
<dbReference type="Proteomes" id="UP001217485">
    <property type="component" value="Unassembled WGS sequence"/>
</dbReference>
<proteinExistence type="predicted"/>
<evidence type="ECO:0000313" key="3">
    <source>
        <dbReference type="Proteomes" id="UP001217485"/>
    </source>
</evidence>
<evidence type="ECO:0000256" key="1">
    <source>
        <dbReference type="SAM" id="MobiDB-lite"/>
    </source>
</evidence>
<reference evidence="2 3" key="1">
    <citation type="submission" date="2023-01" db="EMBL/GenBank/DDBJ databases">
        <title>Minimal conservation of predation-associated metabolite biosynthetic gene clusters underscores biosynthetic potential of Myxococcota including descriptions for ten novel species: Archangium lansinium sp. nov., Myxococcus landrumus sp. nov., Nannocystis bai.</title>
        <authorList>
            <person name="Ahearne A."/>
            <person name="Stevens C."/>
            <person name="Dowd S."/>
        </authorList>
    </citation>
    <scope>NUCLEOTIDE SEQUENCE [LARGE SCALE GENOMIC DNA]</scope>
    <source>
        <strain evidence="2 3">WIWO2</strain>
    </source>
</reference>
<feature type="region of interest" description="Disordered" evidence="1">
    <location>
        <begin position="82"/>
        <end position="107"/>
    </location>
</feature>
<dbReference type="EMBL" id="JAQNDK010000003">
    <property type="protein sequence ID" value="MDC0681405.1"/>
    <property type="molecule type" value="Genomic_DNA"/>
</dbReference>